<evidence type="ECO:0000313" key="2">
    <source>
        <dbReference type="Proteomes" id="UP001439008"/>
    </source>
</evidence>
<gene>
    <name evidence="1" type="ORF">MHBO_004104</name>
</gene>
<name>A0ABV2ASF5_9EUKA</name>
<protein>
    <submittedName>
        <fullName evidence="1">Uncharacterized protein</fullName>
    </submittedName>
</protein>
<sequence>KTFSKMATKADPKTFSKTLLKTTSLFSKNTEISLTILNLFIKFDKICSNLISSNSLKFKSRLYILLNHQNEKIKNKDQLIWNRHNFKVDESMLQTLFKLSTEHRYDTICKLASTALSELTEKIDLFEKLLRMITIKMAKNDKISQKKNLIWLLAANSRNAKKSEFVKQIFDFFVASMETENLWEMALKSSLFAVKSLGFEFHSVIFPLLERYLKDKN</sequence>
<dbReference type="Proteomes" id="UP001439008">
    <property type="component" value="Unassembled WGS sequence"/>
</dbReference>
<organism evidence="1 2">
    <name type="scientific">Bonamia ostreae</name>
    <dbReference type="NCBI Taxonomy" id="126728"/>
    <lineage>
        <taxon>Eukaryota</taxon>
        <taxon>Sar</taxon>
        <taxon>Rhizaria</taxon>
        <taxon>Endomyxa</taxon>
        <taxon>Ascetosporea</taxon>
        <taxon>Haplosporida</taxon>
        <taxon>Bonamia</taxon>
    </lineage>
</organism>
<reference evidence="1 2" key="1">
    <citation type="journal article" date="2024" name="BMC Biol.">
        <title>Comparative genomics of Ascetosporea gives new insight into the evolutionary basis for animal parasitism in Rhizaria.</title>
        <authorList>
            <person name="Hiltunen Thoren M."/>
            <person name="Onut-Brannstrom I."/>
            <person name="Alfjorden A."/>
            <person name="Peckova H."/>
            <person name="Swords F."/>
            <person name="Hooper C."/>
            <person name="Holzer A.S."/>
            <person name="Bass D."/>
            <person name="Burki F."/>
        </authorList>
    </citation>
    <scope>NUCLEOTIDE SEQUENCE [LARGE SCALE GENOMIC DNA]</scope>
    <source>
        <strain evidence="1">20-A016</strain>
    </source>
</reference>
<feature type="non-terminal residue" evidence="1">
    <location>
        <position position="1"/>
    </location>
</feature>
<feature type="non-terminal residue" evidence="1">
    <location>
        <position position="217"/>
    </location>
</feature>
<accession>A0ABV2ASF5</accession>
<dbReference type="EMBL" id="JBDODL010003157">
    <property type="protein sequence ID" value="MES1922590.1"/>
    <property type="molecule type" value="Genomic_DNA"/>
</dbReference>
<comment type="caution">
    <text evidence="1">The sequence shown here is derived from an EMBL/GenBank/DDBJ whole genome shotgun (WGS) entry which is preliminary data.</text>
</comment>
<evidence type="ECO:0000313" key="1">
    <source>
        <dbReference type="EMBL" id="MES1922590.1"/>
    </source>
</evidence>
<dbReference type="InterPro" id="IPR016024">
    <property type="entry name" value="ARM-type_fold"/>
</dbReference>
<dbReference type="SUPFAM" id="SSF48371">
    <property type="entry name" value="ARM repeat"/>
    <property type="match status" value="1"/>
</dbReference>
<keyword evidence="2" id="KW-1185">Reference proteome</keyword>
<proteinExistence type="predicted"/>